<dbReference type="HOGENOM" id="CLU_1151905_0_0_1"/>
<gene>
    <name evidence="2" type="ORF">M413DRAFT_233864</name>
</gene>
<evidence type="ECO:0000313" key="3">
    <source>
        <dbReference type="Proteomes" id="UP000053424"/>
    </source>
</evidence>
<keyword evidence="3" id="KW-1185">Reference proteome</keyword>
<proteinExistence type="predicted"/>
<dbReference type="Proteomes" id="UP000053424">
    <property type="component" value="Unassembled WGS sequence"/>
</dbReference>
<evidence type="ECO:0000313" key="2">
    <source>
        <dbReference type="EMBL" id="KIM38993.1"/>
    </source>
</evidence>
<feature type="region of interest" description="Disordered" evidence="1">
    <location>
        <begin position="220"/>
        <end position="241"/>
    </location>
</feature>
<accession>A0A0C2XMS1</accession>
<sequence length="241" mass="26723">MVFIGLGAAFWFSCRCTGGVCLGSWLGLGRILGHFVLAYPLPESIVVVVGPHSSTSFLGHSYDILVVVGCTHRRRSRRHRRWAELSMLGDTRQCQGKFGRERANRTTRQNRGPFRSAPTASQSLHERSSFPCVRSSNKRGWVGAQVPEGDEIEVSGCKLAHIPQKGEGHTLIDISICAQVRRVGGEMKEDSFKLRARSTFNEVTFELLLLDAPLSTRQRRREVKMGAHSGRASAPRALPRA</sequence>
<reference evidence="3" key="2">
    <citation type="submission" date="2015-01" db="EMBL/GenBank/DDBJ databases">
        <title>Evolutionary Origins and Diversification of the Mycorrhizal Mutualists.</title>
        <authorList>
            <consortium name="DOE Joint Genome Institute"/>
            <consortium name="Mycorrhizal Genomics Consortium"/>
            <person name="Kohler A."/>
            <person name="Kuo A."/>
            <person name="Nagy L.G."/>
            <person name="Floudas D."/>
            <person name="Copeland A."/>
            <person name="Barry K.W."/>
            <person name="Cichocki N."/>
            <person name="Veneault-Fourrey C."/>
            <person name="LaButti K."/>
            <person name="Lindquist E.A."/>
            <person name="Lipzen A."/>
            <person name="Lundell T."/>
            <person name="Morin E."/>
            <person name="Murat C."/>
            <person name="Riley R."/>
            <person name="Ohm R."/>
            <person name="Sun H."/>
            <person name="Tunlid A."/>
            <person name="Henrissat B."/>
            <person name="Grigoriev I.V."/>
            <person name="Hibbett D.S."/>
            <person name="Martin F."/>
        </authorList>
    </citation>
    <scope>NUCLEOTIDE SEQUENCE [LARGE SCALE GENOMIC DNA]</scope>
    <source>
        <strain evidence="3">h7</strain>
    </source>
</reference>
<feature type="region of interest" description="Disordered" evidence="1">
    <location>
        <begin position="98"/>
        <end position="135"/>
    </location>
</feature>
<dbReference type="AlphaFoldDB" id="A0A0C2XMS1"/>
<dbReference type="EMBL" id="KN831787">
    <property type="protein sequence ID" value="KIM38993.1"/>
    <property type="molecule type" value="Genomic_DNA"/>
</dbReference>
<protein>
    <submittedName>
        <fullName evidence="2">Uncharacterized protein</fullName>
    </submittedName>
</protein>
<evidence type="ECO:0000256" key="1">
    <source>
        <dbReference type="SAM" id="MobiDB-lite"/>
    </source>
</evidence>
<organism evidence="2 3">
    <name type="scientific">Hebeloma cylindrosporum</name>
    <dbReference type="NCBI Taxonomy" id="76867"/>
    <lineage>
        <taxon>Eukaryota</taxon>
        <taxon>Fungi</taxon>
        <taxon>Dikarya</taxon>
        <taxon>Basidiomycota</taxon>
        <taxon>Agaricomycotina</taxon>
        <taxon>Agaricomycetes</taxon>
        <taxon>Agaricomycetidae</taxon>
        <taxon>Agaricales</taxon>
        <taxon>Agaricineae</taxon>
        <taxon>Hymenogastraceae</taxon>
        <taxon>Hebeloma</taxon>
    </lineage>
</organism>
<reference evidence="2 3" key="1">
    <citation type="submission" date="2014-04" db="EMBL/GenBank/DDBJ databases">
        <authorList>
            <consortium name="DOE Joint Genome Institute"/>
            <person name="Kuo A."/>
            <person name="Gay G."/>
            <person name="Dore J."/>
            <person name="Kohler A."/>
            <person name="Nagy L.G."/>
            <person name="Floudas D."/>
            <person name="Copeland A."/>
            <person name="Barry K.W."/>
            <person name="Cichocki N."/>
            <person name="Veneault-Fourrey C."/>
            <person name="LaButti K."/>
            <person name="Lindquist E.A."/>
            <person name="Lipzen A."/>
            <person name="Lundell T."/>
            <person name="Morin E."/>
            <person name="Murat C."/>
            <person name="Sun H."/>
            <person name="Tunlid A."/>
            <person name="Henrissat B."/>
            <person name="Grigoriev I.V."/>
            <person name="Hibbett D.S."/>
            <person name="Martin F."/>
            <person name="Nordberg H.P."/>
            <person name="Cantor M.N."/>
            <person name="Hua S.X."/>
        </authorList>
    </citation>
    <scope>NUCLEOTIDE SEQUENCE [LARGE SCALE GENOMIC DNA]</scope>
    <source>
        <strain evidence="3">h7</strain>
    </source>
</reference>
<name>A0A0C2XMS1_HEBCY</name>